<dbReference type="AlphaFoldDB" id="E0SIG8"/>
<dbReference type="Proteomes" id="UP000006859">
    <property type="component" value="Chromosome"/>
</dbReference>
<name>E0SIG8_DICD3</name>
<keyword evidence="2" id="KW-1185">Reference proteome</keyword>
<evidence type="ECO:0000313" key="1">
    <source>
        <dbReference type="EMBL" id="ADM97849.1"/>
    </source>
</evidence>
<dbReference type="HOGENOM" id="CLU_199178_0_0_6"/>
<accession>E0SIG8</accession>
<reference evidence="1 2" key="1">
    <citation type="journal article" date="2011" name="J. Bacteriol.">
        <title>Genome sequence of the plant-pathogenic bacterium Dickeya dadantii 3937.</title>
        <authorList>
            <person name="Glasner J.D."/>
            <person name="Yang C.H."/>
            <person name="Reverchon S."/>
            <person name="Hugouvieux-Cotte-Pattat N."/>
            <person name="Condemine G."/>
            <person name="Bohin J.P."/>
            <person name="Van Gijsegem F."/>
            <person name="Yang S."/>
            <person name="Franza T."/>
            <person name="Expert D."/>
            <person name="Plunkett G. III"/>
            <person name="San Francisco M.J."/>
            <person name="Charkowski A.O."/>
            <person name="Py B."/>
            <person name="Bell K."/>
            <person name="Rauscher L."/>
            <person name="Rodriguez-Palenzuela P."/>
            <person name="Toussaint A."/>
            <person name="Holeva M.C."/>
            <person name="He S.Y."/>
            <person name="Douet V."/>
            <person name="Boccara M."/>
            <person name="Blanco C."/>
            <person name="Toth I."/>
            <person name="Anderson B.D."/>
            <person name="Biehl B.S."/>
            <person name="Mau B."/>
            <person name="Flynn S.M."/>
            <person name="Barras F."/>
            <person name="Lindeberg M."/>
            <person name="Birch P.R."/>
            <person name="Tsuyumu S."/>
            <person name="Shi X."/>
            <person name="Hibbing M."/>
            <person name="Yap M.N."/>
            <person name="Carpentier M."/>
            <person name="Dassa E."/>
            <person name="Umehara M."/>
            <person name="Kim J.F."/>
            <person name="Rusch M."/>
            <person name="Soni P."/>
            <person name="Mayhew G.F."/>
            <person name="Fouts D.E."/>
            <person name="Gill S.R."/>
            <person name="Blattner F.R."/>
            <person name="Keen N.T."/>
            <person name="Perna N.T."/>
        </authorList>
    </citation>
    <scope>NUCLEOTIDE SEQUENCE [LARGE SCALE GENOMIC DNA]</scope>
    <source>
        <strain evidence="1 2">3937</strain>
    </source>
</reference>
<proteinExistence type="predicted"/>
<gene>
    <name evidence="1" type="ordered locus">Dda3937_02836</name>
</gene>
<sequence length="74" mass="7875">MSKPSAPNTLEIAGQPAVISYVSELGAFRGKFLGLAGYCDFVSDSIQGLKKEGVISLREYLDDCSAAGIEPYTK</sequence>
<dbReference type="KEGG" id="ddd:Dda3937_02836"/>
<organism evidence="1 2">
    <name type="scientific">Dickeya dadantii (strain 3937)</name>
    <name type="common">Erwinia chrysanthemi (strain 3937)</name>
    <dbReference type="NCBI Taxonomy" id="198628"/>
    <lineage>
        <taxon>Bacteria</taxon>
        <taxon>Pseudomonadati</taxon>
        <taxon>Pseudomonadota</taxon>
        <taxon>Gammaproteobacteria</taxon>
        <taxon>Enterobacterales</taxon>
        <taxon>Pectobacteriaceae</taxon>
        <taxon>Dickeya</taxon>
    </lineage>
</organism>
<dbReference type="STRING" id="198628.Dda3937_02836"/>
<protein>
    <submittedName>
        <fullName evidence="1">HicB-related protein</fullName>
    </submittedName>
</protein>
<dbReference type="EMBL" id="CP002038">
    <property type="protein sequence ID" value="ADM97849.1"/>
    <property type="molecule type" value="Genomic_DNA"/>
</dbReference>
<evidence type="ECO:0000313" key="2">
    <source>
        <dbReference type="Proteomes" id="UP000006859"/>
    </source>
</evidence>
<dbReference type="eggNOG" id="COG4226">
    <property type="taxonomic scope" value="Bacteria"/>
</dbReference>